<dbReference type="Gene3D" id="3.20.20.140">
    <property type="entry name" value="Metal-dependent hydrolases"/>
    <property type="match status" value="1"/>
</dbReference>
<organism evidence="8 9">
    <name type="scientific">Evtepia gabavorous</name>
    <dbReference type="NCBI Taxonomy" id="2211183"/>
    <lineage>
        <taxon>Bacteria</taxon>
        <taxon>Bacillati</taxon>
        <taxon>Bacillota</taxon>
        <taxon>Clostridia</taxon>
        <taxon>Eubacteriales</taxon>
        <taxon>Evtepia</taxon>
    </lineage>
</organism>
<dbReference type="GO" id="GO:0008270">
    <property type="term" value="F:zinc ion binding"/>
    <property type="evidence" value="ECO:0007669"/>
    <property type="project" value="UniProtKB-UniRule"/>
</dbReference>
<evidence type="ECO:0000256" key="1">
    <source>
        <dbReference type="ARBA" id="ARBA00002368"/>
    </source>
</evidence>
<feature type="binding site" evidence="6">
    <location>
        <position position="150"/>
    </location>
    <ligand>
        <name>Zn(2+)</name>
        <dbReference type="ChEBI" id="CHEBI:29105"/>
        <label>2</label>
    </ligand>
</feature>
<feature type="binding site" evidence="6">
    <location>
        <position position="306"/>
    </location>
    <ligand>
        <name>substrate</name>
    </ligand>
</feature>
<dbReference type="RefSeq" id="WP_117142121.1">
    <property type="nucleotide sequence ID" value="NZ_CAKXKJ010000002.1"/>
</dbReference>
<dbReference type="InterPro" id="IPR002195">
    <property type="entry name" value="Dihydroorotase_CS"/>
</dbReference>
<dbReference type="HAMAP" id="MF_00220_B">
    <property type="entry name" value="PyrC_classI_B"/>
    <property type="match status" value="1"/>
</dbReference>
<dbReference type="AlphaFoldDB" id="A0A3E2B3Y1"/>
<reference evidence="8 9" key="1">
    <citation type="submission" date="2018-07" db="EMBL/GenBank/DDBJ databases">
        <title>GABA Modulating Bacteria of the Human Gut Microbiota.</title>
        <authorList>
            <person name="Strandwitz P."/>
            <person name="Kim K.H."/>
            <person name="Terekhova D."/>
            <person name="Liu J.K."/>
            <person name="Sharma A."/>
            <person name="Levering J."/>
            <person name="Mcdonald D."/>
            <person name="Dietrich D."/>
            <person name="Ramadhar T.R."/>
            <person name="Lekbua A."/>
            <person name="Mroue N."/>
            <person name="Liston C."/>
            <person name="Stewart E.J."/>
            <person name="Dubin M.J."/>
            <person name="Zengler K."/>
            <person name="Knight R."/>
            <person name="Gilbert J.A."/>
            <person name="Clardy J."/>
            <person name="Lewis K."/>
        </authorList>
    </citation>
    <scope>NUCLEOTIDE SEQUENCE [LARGE SCALE GENOMIC DNA]</scope>
    <source>
        <strain evidence="8 9">KLE1738</strain>
    </source>
</reference>
<feature type="binding site" evidence="6">
    <location>
        <position position="150"/>
    </location>
    <ligand>
        <name>Zn(2+)</name>
        <dbReference type="ChEBI" id="CHEBI:29105"/>
        <label>1</label>
    </ligand>
</feature>
<evidence type="ECO:0000259" key="7">
    <source>
        <dbReference type="Pfam" id="PF12890"/>
    </source>
</evidence>
<feature type="binding site" evidence="6">
    <location>
        <position position="93"/>
    </location>
    <ligand>
        <name>substrate</name>
    </ligand>
</feature>
<feature type="active site" evidence="6">
    <location>
        <position position="302"/>
    </location>
</feature>
<evidence type="ECO:0000256" key="4">
    <source>
        <dbReference type="ARBA" id="ARBA00022801"/>
    </source>
</evidence>
<dbReference type="UniPathway" id="UPA00070">
    <property type="reaction ID" value="UER00117"/>
</dbReference>
<feature type="binding site" evidence="6">
    <location>
        <position position="275"/>
    </location>
    <ligand>
        <name>substrate</name>
    </ligand>
</feature>
<dbReference type="InterPro" id="IPR050138">
    <property type="entry name" value="DHOase/Allantoinase_Hydrolase"/>
</dbReference>
<dbReference type="EMBL" id="QQRQ01000007">
    <property type="protein sequence ID" value="RFT06742.1"/>
    <property type="molecule type" value="Genomic_DNA"/>
</dbReference>
<gene>
    <name evidence="6" type="primary">pyrC</name>
    <name evidence="8" type="ORF">DV520_05955</name>
</gene>
<accession>A0A3E2B3Y1</accession>
<comment type="similarity">
    <text evidence="2 6">Belongs to the metallo-dependent hydrolases superfamily. DHOase family. Class I DHOase subfamily.</text>
</comment>
<comment type="caution">
    <text evidence="6">Lacks conserved residue(s) required for the propagation of feature annotation.</text>
</comment>
<evidence type="ECO:0000256" key="6">
    <source>
        <dbReference type="HAMAP-Rule" id="MF_00220"/>
    </source>
</evidence>
<feature type="binding site" evidence="6">
    <location>
        <position position="177"/>
    </location>
    <ligand>
        <name>Zn(2+)</name>
        <dbReference type="ChEBI" id="CHEBI:29105"/>
        <label>2</label>
    </ligand>
</feature>
<feature type="binding site" evidence="6">
    <location>
        <position position="59"/>
    </location>
    <ligand>
        <name>Zn(2+)</name>
        <dbReference type="ChEBI" id="CHEBI:29105"/>
        <label>1</label>
    </ligand>
</feature>
<feature type="binding site" evidence="6">
    <location>
        <position position="61"/>
    </location>
    <ligand>
        <name>Zn(2+)</name>
        <dbReference type="ChEBI" id="CHEBI:29105"/>
        <label>1</label>
    </ligand>
</feature>
<keyword evidence="5 6" id="KW-0665">Pyrimidine biosynthesis</keyword>
<keyword evidence="3 6" id="KW-0479">Metal-binding</keyword>
<dbReference type="InterPro" id="IPR011059">
    <property type="entry name" value="Metal-dep_hydrolase_composite"/>
</dbReference>
<feature type="domain" description="Dihydroorotase catalytic" evidence="7">
    <location>
        <begin position="51"/>
        <end position="236"/>
    </location>
</feature>
<evidence type="ECO:0000256" key="3">
    <source>
        <dbReference type="ARBA" id="ARBA00022723"/>
    </source>
</evidence>
<evidence type="ECO:0000313" key="9">
    <source>
        <dbReference type="Proteomes" id="UP000260649"/>
    </source>
</evidence>
<dbReference type="Pfam" id="PF12890">
    <property type="entry name" value="DHOase"/>
    <property type="match status" value="1"/>
</dbReference>
<dbReference type="GO" id="GO:0004151">
    <property type="term" value="F:dihydroorotase activity"/>
    <property type="evidence" value="ECO:0007669"/>
    <property type="project" value="UniProtKB-UniRule"/>
</dbReference>
<dbReference type="PANTHER" id="PTHR43668">
    <property type="entry name" value="ALLANTOINASE"/>
    <property type="match status" value="1"/>
</dbReference>
<dbReference type="PROSITE" id="PS00482">
    <property type="entry name" value="DIHYDROOROTASE_1"/>
    <property type="match status" value="1"/>
</dbReference>
<dbReference type="GO" id="GO:0004038">
    <property type="term" value="F:allantoinase activity"/>
    <property type="evidence" value="ECO:0007669"/>
    <property type="project" value="TreeGrafter"/>
</dbReference>
<proteinExistence type="inferred from homology"/>
<dbReference type="Proteomes" id="UP000260649">
    <property type="component" value="Unassembled WGS sequence"/>
</dbReference>
<comment type="function">
    <text evidence="1 6">Catalyzes the reversible cyclization of carbamoyl aspartate to dihydroorotate.</text>
</comment>
<comment type="pathway">
    <text evidence="6">Pyrimidine metabolism; UMP biosynthesis via de novo pathway; (S)-dihydroorotate from bicarbonate: step 3/3.</text>
</comment>
<feature type="binding site" evidence="6">
    <location>
        <begin position="61"/>
        <end position="63"/>
    </location>
    <ligand>
        <name>substrate</name>
    </ligand>
</feature>
<dbReference type="GeneID" id="97995278"/>
<comment type="caution">
    <text evidence="8">The sequence shown here is derived from an EMBL/GenBank/DDBJ whole genome shotgun (WGS) entry which is preliminary data.</text>
</comment>
<dbReference type="NCBIfam" id="TIGR00857">
    <property type="entry name" value="pyrC_multi"/>
    <property type="match status" value="1"/>
</dbReference>
<dbReference type="InterPro" id="IPR032466">
    <property type="entry name" value="Metal_Hydrolase"/>
</dbReference>
<dbReference type="SUPFAM" id="SSF51338">
    <property type="entry name" value="Composite domain of metallo-dependent hydrolases"/>
    <property type="match status" value="1"/>
</dbReference>
<dbReference type="OrthoDB" id="9765462at2"/>
<dbReference type="CDD" id="cd01317">
    <property type="entry name" value="DHOase_IIa"/>
    <property type="match status" value="1"/>
</dbReference>
<dbReference type="GO" id="GO:0005737">
    <property type="term" value="C:cytoplasm"/>
    <property type="evidence" value="ECO:0007669"/>
    <property type="project" value="TreeGrafter"/>
</dbReference>
<keyword evidence="4 6" id="KW-0378">Hydrolase</keyword>
<dbReference type="SUPFAM" id="SSF51556">
    <property type="entry name" value="Metallo-dependent hydrolases"/>
    <property type="match status" value="1"/>
</dbReference>
<dbReference type="PANTHER" id="PTHR43668:SF2">
    <property type="entry name" value="ALLANTOINASE"/>
    <property type="match status" value="1"/>
</dbReference>
<dbReference type="GO" id="GO:0044205">
    <property type="term" value="P:'de novo' UMP biosynthetic process"/>
    <property type="evidence" value="ECO:0007669"/>
    <property type="project" value="UniProtKB-UniRule"/>
</dbReference>
<evidence type="ECO:0000313" key="8">
    <source>
        <dbReference type="EMBL" id="RFT06742.1"/>
    </source>
</evidence>
<evidence type="ECO:0000256" key="2">
    <source>
        <dbReference type="ARBA" id="ARBA00010286"/>
    </source>
</evidence>
<protein>
    <recommendedName>
        <fullName evidence="6">Dihydroorotase</fullName>
        <shortName evidence="6">DHOase</shortName>
        <ecNumber evidence="6">3.5.2.3</ecNumber>
    </recommendedName>
</protein>
<name>A0A3E2B3Y1_9FIRM</name>
<comment type="catalytic activity">
    <reaction evidence="6">
        <text>(S)-dihydroorotate + H2O = N-carbamoyl-L-aspartate + H(+)</text>
        <dbReference type="Rhea" id="RHEA:24296"/>
        <dbReference type="ChEBI" id="CHEBI:15377"/>
        <dbReference type="ChEBI" id="CHEBI:15378"/>
        <dbReference type="ChEBI" id="CHEBI:30864"/>
        <dbReference type="ChEBI" id="CHEBI:32814"/>
        <dbReference type="EC" id="3.5.2.3"/>
    </reaction>
</comment>
<dbReference type="Gene3D" id="2.30.40.10">
    <property type="entry name" value="Urease, subunit C, domain 1"/>
    <property type="match status" value="1"/>
</dbReference>
<sequence>MKILLNQVTVFRKGTAEKLSVLVEDGRIVSLSKEAPTLSDARVIELKNGSLFPGFVDVHVHLREPGFSYKETIATGTRAAAHGGFTAVCPMPNLKPVPDSLAHLRPQLEAIARDSVIHTYPYGAITVGEQGETLAALEEMAPHVVAFSDDGKGVQDPEKMKQAMRRAKALGKLIVAHCEDESLIQGGYIHDGAYAKAHGHRGNPSASEWKQVERDLALVQETGCAYHVCHVSTKESVELIRSAKREGLDVTCETAPHYLVFHDGMLQEDGRFKMNPPIRGEEDRQALIAGILDGTVDMIATDHAPHSAEEKAGGLEKSLNGIVGLETAFPVLYTELVRPGVLTLAQLIDLMHTNPAKRFGIGAPLEEGATADFTVFDLDAEETIQPEHFLSMGKSSPFAGRSVFGTCLLTICGGKIAWQAEGGASR</sequence>
<feature type="binding site" evidence="6">
    <location>
        <position position="302"/>
    </location>
    <ligand>
        <name>Zn(2+)</name>
        <dbReference type="ChEBI" id="CHEBI:29105"/>
        <label>1</label>
    </ligand>
</feature>
<feature type="binding site" evidence="6">
    <location>
        <position position="230"/>
    </location>
    <ligand>
        <name>Zn(2+)</name>
        <dbReference type="ChEBI" id="CHEBI:29105"/>
        <label>2</label>
    </ligand>
</feature>
<dbReference type="InterPro" id="IPR004722">
    <property type="entry name" value="DHOase"/>
</dbReference>
<dbReference type="EC" id="3.5.2.3" evidence="6"/>
<evidence type="ECO:0000256" key="5">
    <source>
        <dbReference type="ARBA" id="ARBA00022975"/>
    </source>
</evidence>
<dbReference type="InterPro" id="IPR024403">
    <property type="entry name" value="DHOase_cat"/>
</dbReference>
<comment type="cofactor">
    <cofactor evidence="6">
        <name>Zn(2+)</name>
        <dbReference type="ChEBI" id="CHEBI:29105"/>
    </cofactor>
    <text evidence="6">Binds 2 Zn(2+) ions per subunit.</text>
</comment>
<dbReference type="GO" id="GO:0006145">
    <property type="term" value="P:purine nucleobase catabolic process"/>
    <property type="evidence" value="ECO:0007669"/>
    <property type="project" value="TreeGrafter"/>
</dbReference>
<keyword evidence="6" id="KW-0862">Zinc</keyword>
<keyword evidence="9" id="KW-1185">Reference proteome</keyword>
<dbReference type="PROSITE" id="PS00483">
    <property type="entry name" value="DIHYDROOROTASE_2"/>
    <property type="match status" value="1"/>
</dbReference>